<feature type="transmembrane region" description="Helical" evidence="7">
    <location>
        <begin position="223"/>
        <end position="249"/>
    </location>
</feature>
<evidence type="ECO:0000256" key="4">
    <source>
        <dbReference type="ARBA" id="ARBA00022692"/>
    </source>
</evidence>
<gene>
    <name evidence="10" type="ORF">E4650_04190</name>
    <name evidence="9" type="ORF">SAMN04488588_0557</name>
</gene>
<sequence>MNKKAIALKKVVIGYFKNSKKDFRFTMVSVGVAIWGLLVISSIISGFDNVLIKSITDFYPHIIVNGDYSFDEEQIEYTYSISFEKALLVEPELKIINIFNTTSLKQFSKKFEVNESSNTKYIMGSGLKKYVNEDKVRIFRLNNIIPNYEIIDIDNYFRTNINSFDENFLINKVENKNLGYTAIVLKNPENAKSYKEKYLSNYSSLTWKESNQTLTQTIEIDSLISLLITIFIVLMSAFSVTNSLTFSFLKRKREIGLLKITGFSEKDIKYIFIFESLLTTIIGYFFGLIFSIFTVIFLNFIKIPLPKGIFYIEYLPIDFDFTMMFISFFITIIIVIFIAFLNLNKLMKFDYIEVLKDGE</sequence>
<evidence type="ECO:0000313" key="11">
    <source>
        <dbReference type="Proteomes" id="UP000199322"/>
    </source>
</evidence>
<dbReference type="PANTHER" id="PTHR30489:SF0">
    <property type="entry name" value="LIPOPROTEIN-RELEASING SYSTEM TRANSMEMBRANE PROTEIN LOLE"/>
    <property type="match status" value="1"/>
</dbReference>
<comment type="similarity">
    <text evidence="2">Belongs to the ABC-4 integral membrane protein family. LolC/E subfamily.</text>
</comment>
<keyword evidence="9" id="KW-0449">Lipoprotein</keyword>
<evidence type="ECO:0000313" key="12">
    <source>
        <dbReference type="Proteomes" id="UP000297288"/>
    </source>
</evidence>
<organism evidence="9 11">
    <name type="scientific">Geotoga petraea</name>
    <dbReference type="NCBI Taxonomy" id="28234"/>
    <lineage>
        <taxon>Bacteria</taxon>
        <taxon>Thermotogati</taxon>
        <taxon>Thermotogota</taxon>
        <taxon>Thermotogae</taxon>
        <taxon>Petrotogales</taxon>
        <taxon>Petrotogaceae</taxon>
        <taxon>Geotoga</taxon>
    </lineage>
</organism>
<evidence type="ECO:0000313" key="9">
    <source>
        <dbReference type="EMBL" id="SDC19126.1"/>
    </source>
</evidence>
<keyword evidence="6 7" id="KW-0472">Membrane</keyword>
<protein>
    <submittedName>
        <fullName evidence="10">ABC transporter permease</fullName>
    </submittedName>
    <submittedName>
        <fullName evidence="9">Lipoprotein-releasing system permease protein</fullName>
    </submittedName>
</protein>
<dbReference type="InterPro" id="IPR003838">
    <property type="entry name" value="ABC3_permease_C"/>
</dbReference>
<feature type="transmembrane region" description="Helical" evidence="7">
    <location>
        <begin position="25"/>
        <end position="47"/>
    </location>
</feature>
<dbReference type="EMBL" id="FMYV01000002">
    <property type="protein sequence ID" value="SDC19126.1"/>
    <property type="molecule type" value="Genomic_DNA"/>
</dbReference>
<dbReference type="EMBL" id="SRME01000002">
    <property type="protein sequence ID" value="TGG88245.1"/>
    <property type="molecule type" value="Genomic_DNA"/>
</dbReference>
<dbReference type="GO" id="GO:0098797">
    <property type="term" value="C:plasma membrane protein complex"/>
    <property type="evidence" value="ECO:0007669"/>
    <property type="project" value="TreeGrafter"/>
</dbReference>
<dbReference type="OrthoDB" id="44827at2"/>
<dbReference type="RefSeq" id="WP_091402617.1">
    <property type="nucleotide sequence ID" value="NZ_FMYV01000002.1"/>
</dbReference>
<dbReference type="PANTHER" id="PTHR30489">
    <property type="entry name" value="LIPOPROTEIN-RELEASING SYSTEM TRANSMEMBRANE PROTEIN LOLE"/>
    <property type="match status" value="1"/>
</dbReference>
<feature type="domain" description="ABC3 transporter permease C-terminal" evidence="8">
    <location>
        <begin position="227"/>
        <end position="348"/>
    </location>
</feature>
<accession>A0A1G6JMC8</accession>
<comment type="subcellular location">
    <subcellularLocation>
        <location evidence="1">Cell membrane</location>
        <topology evidence="1">Multi-pass membrane protein</topology>
    </subcellularLocation>
</comment>
<dbReference type="GO" id="GO:0044874">
    <property type="term" value="P:lipoprotein localization to outer membrane"/>
    <property type="evidence" value="ECO:0007669"/>
    <property type="project" value="TreeGrafter"/>
</dbReference>
<evidence type="ECO:0000259" key="8">
    <source>
        <dbReference type="Pfam" id="PF02687"/>
    </source>
</evidence>
<dbReference type="Proteomes" id="UP000297288">
    <property type="component" value="Unassembled WGS sequence"/>
</dbReference>
<evidence type="ECO:0000256" key="5">
    <source>
        <dbReference type="ARBA" id="ARBA00022989"/>
    </source>
</evidence>
<keyword evidence="11" id="KW-1185">Reference proteome</keyword>
<evidence type="ECO:0000256" key="6">
    <source>
        <dbReference type="ARBA" id="ARBA00023136"/>
    </source>
</evidence>
<proteinExistence type="inferred from homology"/>
<dbReference type="AlphaFoldDB" id="A0A1G6JMC8"/>
<name>A0A1G6JMC8_9BACT</name>
<evidence type="ECO:0000313" key="10">
    <source>
        <dbReference type="EMBL" id="TGG88245.1"/>
    </source>
</evidence>
<evidence type="ECO:0000256" key="3">
    <source>
        <dbReference type="ARBA" id="ARBA00022475"/>
    </source>
</evidence>
<keyword evidence="4 7" id="KW-0812">Transmembrane</keyword>
<dbReference type="STRING" id="28234.SAMN04488588_0557"/>
<reference evidence="9 11" key="1">
    <citation type="submission" date="2016-10" db="EMBL/GenBank/DDBJ databases">
        <authorList>
            <person name="de Groot N.N."/>
        </authorList>
    </citation>
    <scope>NUCLEOTIDE SEQUENCE [LARGE SCALE GENOMIC DNA]</scope>
    <source>
        <strain evidence="9 11">WG14</strain>
    </source>
</reference>
<keyword evidence="5 7" id="KW-1133">Transmembrane helix</keyword>
<dbReference type="InterPro" id="IPR051447">
    <property type="entry name" value="Lipoprotein-release_system"/>
</dbReference>
<feature type="transmembrane region" description="Helical" evidence="7">
    <location>
        <begin position="321"/>
        <end position="343"/>
    </location>
</feature>
<feature type="transmembrane region" description="Helical" evidence="7">
    <location>
        <begin position="270"/>
        <end position="301"/>
    </location>
</feature>
<dbReference type="Pfam" id="PF02687">
    <property type="entry name" value="FtsX"/>
    <property type="match status" value="1"/>
</dbReference>
<evidence type="ECO:0000256" key="2">
    <source>
        <dbReference type="ARBA" id="ARBA00005236"/>
    </source>
</evidence>
<evidence type="ECO:0000256" key="1">
    <source>
        <dbReference type="ARBA" id="ARBA00004651"/>
    </source>
</evidence>
<dbReference type="Proteomes" id="UP000199322">
    <property type="component" value="Unassembled WGS sequence"/>
</dbReference>
<reference evidence="10 12" key="2">
    <citation type="submission" date="2019-04" db="EMBL/GenBank/DDBJ databases">
        <title>Draft genome sequence data and analysis of a Fermenting Bacterium, Geotoga petraea strain HO-Geo1, isolated from heavy-oil petroleum reservoir in Russia.</title>
        <authorList>
            <person name="Grouzdev D.S."/>
            <person name="Semenova E.M."/>
            <person name="Sokolova D.S."/>
            <person name="Tourova T.P."/>
            <person name="Poltaraus A.B."/>
            <person name="Nazina T.N."/>
        </authorList>
    </citation>
    <scope>NUCLEOTIDE SEQUENCE [LARGE SCALE GENOMIC DNA]</scope>
    <source>
        <strain evidence="10 12">HO-Geo1</strain>
    </source>
</reference>
<keyword evidence="3" id="KW-1003">Cell membrane</keyword>
<evidence type="ECO:0000256" key="7">
    <source>
        <dbReference type="SAM" id="Phobius"/>
    </source>
</evidence>